<comment type="similarity">
    <text evidence="8">Belongs to the TRAP transporter small permease family.</text>
</comment>
<evidence type="ECO:0000256" key="8">
    <source>
        <dbReference type="ARBA" id="ARBA00038436"/>
    </source>
</evidence>
<keyword evidence="6 9" id="KW-1133">Transmembrane helix</keyword>
<reference evidence="11" key="1">
    <citation type="journal article" date="2015" name="PeerJ">
        <title>First genomic representation of candidate bacterial phylum KSB3 points to enhanced environmental sensing as a trigger of wastewater bulking.</title>
        <authorList>
            <person name="Sekiguchi Y."/>
            <person name="Ohashi A."/>
            <person name="Parks D.H."/>
            <person name="Yamauchi T."/>
            <person name="Tyson G.W."/>
            <person name="Hugenholtz P."/>
        </authorList>
    </citation>
    <scope>NUCLEOTIDE SEQUENCE [LARGE SCALE GENOMIC DNA]</scope>
</reference>
<protein>
    <submittedName>
        <fullName evidence="11">Tripartite ATP-independent periplasmic transporter DctQ component</fullName>
    </submittedName>
</protein>
<dbReference type="HOGENOM" id="CLU_086356_9_4_0"/>
<comment type="subcellular location">
    <subcellularLocation>
        <location evidence="1">Cell inner membrane</location>
        <topology evidence="1">Multi-pass membrane protein</topology>
    </subcellularLocation>
</comment>
<dbReference type="GO" id="GO:0022857">
    <property type="term" value="F:transmembrane transporter activity"/>
    <property type="evidence" value="ECO:0007669"/>
    <property type="project" value="TreeGrafter"/>
</dbReference>
<feature type="transmembrane region" description="Helical" evidence="9">
    <location>
        <begin position="64"/>
        <end position="85"/>
    </location>
</feature>
<feature type="domain" description="Tripartite ATP-independent periplasmic transporters DctQ component" evidence="10">
    <location>
        <begin position="1"/>
        <end position="131"/>
    </location>
</feature>
<dbReference type="EMBL" id="DF820463">
    <property type="protein sequence ID" value="GAK55238.1"/>
    <property type="molecule type" value="Genomic_DNA"/>
</dbReference>
<evidence type="ECO:0000256" key="3">
    <source>
        <dbReference type="ARBA" id="ARBA00022475"/>
    </source>
</evidence>
<keyword evidence="7 9" id="KW-0472">Membrane</keyword>
<dbReference type="GO" id="GO:0005886">
    <property type="term" value="C:plasma membrane"/>
    <property type="evidence" value="ECO:0007669"/>
    <property type="project" value="UniProtKB-SubCell"/>
</dbReference>
<dbReference type="Pfam" id="PF04290">
    <property type="entry name" value="DctQ"/>
    <property type="match status" value="1"/>
</dbReference>
<sequence>MFVITMLTVVFRVILKIPASWSEELAQYSFIFLAFIGSAAIMQDESHIKITVLIDRMSERVQKILRIVGRLLMLWFLAIFTLGAWDNVRLNWTIELPTVAWMKIGYMYLVLLLSGIIMIFYLLLNLYYDLTGRIPAGSGTGGAA</sequence>
<name>A0A0S6WBF1_VECG1</name>
<feature type="transmembrane region" description="Helical" evidence="9">
    <location>
        <begin position="105"/>
        <end position="124"/>
    </location>
</feature>
<dbReference type="STRING" id="1499967.U27_02070"/>
<dbReference type="GO" id="GO:0015740">
    <property type="term" value="P:C4-dicarboxylate transport"/>
    <property type="evidence" value="ECO:0007669"/>
    <property type="project" value="TreeGrafter"/>
</dbReference>
<dbReference type="eggNOG" id="COG3090">
    <property type="taxonomic scope" value="Bacteria"/>
</dbReference>
<keyword evidence="5 9" id="KW-0812">Transmembrane</keyword>
<keyword evidence="2" id="KW-0813">Transport</keyword>
<evidence type="ECO:0000256" key="7">
    <source>
        <dbReference type="ARBA" id="ARBA00023136"/>
    </source>
</evidence>
<dbReference type="InterPro" id="IPR007387">
    <property type="entry name" value="TRAP_DctQ"/>
</dbReference>
<proteinExistence type="inferred from homology"/>
<keyword evidence="4" id="KW-0997">Cell inner membrane</keyword>
<dbReference type="PANTHER" id="PTHR35011:SF2">
    <property type="entry name" value="2,3-DIKETO-L-GULONATE TRAP TRANSPORTER SMALL PERMEASE PROTEIN YIAM"/>
    <property type="match status" value="1"/>
</dbReference>
<evidence type="ECO:0000256" key="1">
    <source>
        <dbReference type="ARBA" id="ARBA00004429"/>
    </source>
</evidence>
<dbReference type="PANTHER" id="PTHR35011">
    <property type="entry name" value="2,3-DIKETO-L-GULONATE TRAP TRANSPORTER SMALL PERMEASE PROTEIN YIAM"/>
    <property type="match status" value="1"/>
</dbReference>
<organism evidence="11">
    <name type="scientific">Vecturithrix granuli</name>
    <dbReference type="NCBI Taxonomy" id="1499967"/>
    <lineage>
        <taxon>Bacteria</taxon>
        <taxon>Candidatus Moduliflexota</taxon>
        <taxon>Candidatus Vecturitrichia</taxon>
        <taxon>Candidatus Vecturitrichales</taxon>
        <taxon>Candidatus Vecturitrichaceae</taxon>
        <taxon>Candidatus Vecturithrix</taxon>
    </lineage>
</organism>
<evidence type="ECO:0000313" key="11">
    <source>
        <dbReference type="EMBL" id="GAK55238.1"/>
    </source>
</evidence>
<gene>
    <name evidence="11" type="ORF">U27_02070</name>
</gene>
<evidence type="ECO:0000256" key="9">
    <source>
        <dbReference type="SAM" id="Phobius"/>
    </source>
</evidence>
<keyword evidence="3" id="KW-1003">Cell membrane</keyword>
<evidence type="ECO:0000313" key="12">
    <source>
        <dbReference type="Proteomes" id="UP000030661"/>
    </source>
</evidence>
<dbReference type="InterPro" id="IPR055348">
    <property type="entry name" value="DctQ"/>
</dbReference>
<dbReference type="AlphaFoldDB" id="A0A0S6WBF1"/>
<evidence type="ECO:0000256" key="2">
    <source>
        <dbReference type="ARBA" id="ARBA00022448"/>
    </source>
</evidence>
<evidence type="ECO:0000256" key="4">
    <source>
        <dbReference type="ARBA" id="ARBA00022519"/>
    </source>
</evidence>
<evidence type="ECO:0000256" key="6">
    <source>
        <dbReference type="ARBA" id="ARBA00022989"/>
    </source>
</evidence>
<evidence type="ECO:0000259" key="10">
    <source>
        <dbReference type="Pfam" id="PF04290"/>
    </source>
</evidence>
<dbReference type="Proteomes" id="UP000030661">
    <property type="component" value="Unassembled WGS sequence"/>
</dbReference>
<keyword evidence="12" id="KW-1185">Reference proteome</keyword>
<evidence type="ECO:0000256" key="5">
    <source>
        <dbReference type="ARBA" id="ARBA00022692"/>
    </source>
</evidence>
<accession>A0A0S6WBF1</accession>